<dbReference type="CDD" id="cd00093">
    <property type="entry name" value="HTH_XRE"/>
    <property type="match status" value="1"/>
</dbReference>
<evidence type="ECO:0000313" key="2">
    <source>
        <dbReference type="Proteomes" id="UP000194606"/>
    </source>
</evidence>
<accession>A0A252CAB7</accession>
<gene>
    <name evidence="1" type="ORF">BZZ03_11455</name>
</gene>
<name>A0A252CAB7_9LACT</name>
<evidence type="ECO:0008006" key="3">
    <source>
        <dbReference type="Google" id="ProtNLM"/>
    </source>
</evidence>
<dbReference type="InterPro" id="IPR001387">
    <property type="entry name" value="Cro/C1-type_HTH"/>
</dbReference>
<dbReference type="NCBIfam" id="TIGR01716">
    <property type="entry name" value="RGG_Cterm"/>
    <property type="match status" value="1"/>
</dbReference>
<dbReference type="RefSeq" id="WP_086583373.1">
    <property type="nucleotide sequence ID" value="NZ_MUIZ01000019.1"/>
</dbReference>
<organism evidence="1 2">
    <name type="scientific">Lactococcus petauri</name>
    <dbReference type="NCBI Taxonomy" id="1940789"/>
    <lineage>
        <taxon>Bacteria</taxon>
        <taxon>Bacillati</taxon>
        <taxon>Bacillota</taxon>
        <taxon>Bacilli</taxon>
        <taxon>Lactobacillales</taxon>
        <taxon>Streptococcaceae</taxon>
        <taxon>Lactococcus</taxon>
    </lineage>
</organism>
<reference evidence="1 2" key="1">
    <citation type="submission" date="2017-02" db="EMBL/GenBank/DDBJ databases">
        <authorList>
            <person name="Peterson S.W."/>
        </authorList>
    </citation>
    <scope>NUCLEOTIDE SEQUENCE [LARGE SCALE GENOMIC DNA]</scope>
    <source>
        <strain evidence="1">159469</strain>
    </source>
</reference>
<sequence length="270" mass="31708">MNNKKYGQIFKELRLQKGLPLSAFNELGISKTSLFNFEEGNTMMGFDRVNIALNKLGYSLANYEELLNNYKPHYLEDTVQKMEESWMFHDVISLKQIEKDLIEKGEHMISLVAKGCYSSLSPMDSETITSYIYELTTFNYIDLCIIFLSLEHLSQKDTMYLLEGLLKKQKILFKSSIIRCRITEIILLATYKFIIQDNQLVANYLLNKLDDDFFTAFNRNIKNLILGCYEYRFINRETGETRMNKSLKIIKKIGKKEVYDFYNKKANKIL</sequence>
<evidence type="ECO:0000313" key="1">
    <source>
        <dbReference type="EMBL" id="OUK02198.1"/>
    </source>
</evidence>
<dbReference type="PANTHER" id="PTHR37038:SF12">
    <property type="entry name" value="TRANSCRIPTIONAL REGULATOR"/>
    <property type="match status" value="1"/>
</dbReference>
<proteinExistence type="predicted"/>
<dbReference type="AlphaFoldDB" id="A0A252CAB7"/>
<comment type="caution">
    <text evidence="1">The sequence shown here is derived from an EMBL/GenBank/DDBJ whole genome shotgun (WGS) entry which is preliminary data.</text>
</comment>
<dbReference type="InterPro" id="IPR053163">
    <property type="entry name" value="HTH-type_regulator_Rgg"/>
</dbReference>
<protein>
    <recommendedName>
        <fullName evidence="3">Transcriptional regulator</fullName>
    </recommendedName>
</protein>
<dbReference type="PANTHER" id="PTHR37038">
    <property type="entry name" value="TRANSCRIPTIONAL REGULATOR-RELATED"/>
    <property type="match status" value="1"/>
</dbReference>
<dbReference type="InterPro" id="IPR010057">
    <property type="entry name" value="Transcription_activator_Rgg_C"/>
</dbReference>
<dbReference type="EMBL" id="MUIZ01000019">
    <property type="protein sequence ID" value="OUK02198.1"/>
    <property type="molecule type" value="Genomic_DNA"/>
</dbReference>
<dbReference type="Proteomes" id="UP000194606">
    <property type="component" value="Unassembled WGS sequence"/>
</dbReference>